<accession>A0AAD5RDN1</accession>
<organism evidence="1 2">
    <name type="scientific">Parelaphostrongylus tenuis</name>
    <name type="common">Meningeal worm</name>
    <dbReference type="NCBI Taxonomy" id="148309"/>
    <lineage>
        <taxon>Eukaryota</taxon>
        <taxon>Metazoa</taxon>
        <taxon>Ecdysozoa</taxon>
        <taxon>Nematoda</taxon>
        <taxon>Chromadorea</taxon>
        <taxon>Rhabditida</taxon>
        <taxon>Rhabditina</taxon>
        <taxon>Rhabditomorpha</taxon>
        <taxon>Strongyloidea</taxon>
        <taxon>Metastrongylidae</taxon>
        <taxon>Parelaphostrongylus</taxon>
    </lineage>
</organism>
<dbReference type="Proteomes" id="UP001196413">
    <property type="component" value="Unassembled WGS sequence"/>
</dbReference>
<keyword evidence="2" id="KW-1185">Reference proteome</keyword>
<proteinExistence type="predicted"/>
<comment type="caution">
    <text evidence="1">The sequence shown here is derived from an EMBL/GenBank/DDBJ whole genome shotgun (WGS) entry which is preliminary data.</text>
</comment>
<protein>
    <submittedName>
        <fullName evidence="1">Uncharacterized protein</fullName>
    </submittedName>
</protein>
<dbReference type="EMBL" id="JAHQIW010007448">
    <property type="protein sequence ID" value="KAJ1374334.1"/>
    <property type="molecule type" value="Genomic_DNA"/>
</dbReference>
<reference evidence="1" key="1">
    <citation type="submission" date="2021-06" db="EMBL/GenBank/DDBJ databases">
        <title>Parelaphostrongylus tenuis whole genome reference sequence.</title>
        <authorList>
            <person name="Garwood T.J."/>
            <person name="Larsen P.A."/>
            <person name="Fountain-Jones N.M."/>
            <person name="Garbe J.R."/>
            <person name="Macchietto M.G."/>
            <person name="Kania S.A."/>
            <person name="Gerhold R.W."/>
            <person name="Richards J.E."/>
            <person name="Wolf T.M."/>
        </authorList>
    </citation>
    <scope>NUCLEOTIDE SEQUENCE</scope>
    <source>
        <strain evidence="1">MNPRO001-30</strain>
        <tissue evidence="1">Meninges</tissue>
    </source>
</reference>
<name>A0AAD5RDN1_PARTN</name>
<gene>
    <name evidence="1" type="ORF">KIN20_037000</name>
</gene>
<dbReference type="AlphaFoldDB" id="A0AAD5RDN1"/>
<evidence type="ECO:0000313" key="2">
    <source>
        <dbReference type="Proteomes" id="UP001196413"/>
    </source>
</evidence>
<sequence length="104" mass="11791">MPSRRCRNGELDEMFDRWSEFMEVSELEKSHPTSAFLFLAVDSLSPRRYATLRSDLIPCTQTTTTLSVKYWLKAGTQVEVCSVDIDGVALSCAYLSEEGLTWTD</sequence>
<evidence type="ECO:0000313" key="1">
    <source>
        <dbReference type="EMBL" id="KAJ1374334.1"/>
    </source>
</evidence>